<dbReference type="AlphaFoldDB" id="A0A161JK71"/>
<feature type="compositionally biased region" description="Polar residues" evidence="1">
    <location>
        <begin position="1"/>
        <end position="11"/>
    </location>
</feature>
<organism evidence="3 4">
    <name type="scientific">Methylorubrum populi</name>
    <dbReference type="NCBI Taxonomy" id="223967"/>
    <lineage>
        <taxon>Bacteria</taxon>
        <taxon>Pseudomonadati</taxon>
        <taxon>Pseudomonadota</taxon>
        <taxon>Alphaproteobacteria</taxon>
        <taxon>Hyphomicrobiales</taxon>
        <taxon>Methylobacteriaceae</taxon>
        <taxon>Methylorubrum</taxon>
    </lineage>
</organism>
<gene>
    <name evidence="3" type="ORF">MPPM_0484</name>
</gene>
<dbReference type="Pfam" id="PF07676">
    <property type="entry name" value="PD40"/>
    <property type="match status" value="2"/>
</dbReference>
<keyword evidence="3" id="KW-0176">Collagen</keyword>
<protein>
    <submittedName>
        <fullName evidence="3">Triple helix repeat-containing collagen</fullName>
    </submittedName>
</protein>
<accession>A0A161JK71</accession>
<dbReference type="InterPro" id="IPR036844">
    <property type="entry name" value="Hint_dom_sf"/>
</dbReference>
<feature type="region of interest" description="Disordered" evidence="1">
    <location>
        <begin position="1"/>
        <end position="25"/>
    </location>
</feature>
<dbReference type="Pfam" id="PF13403">
    <property type="entry name" value="Hint_2"/>
    <property type="match status" value="1"/>
</dbReference>
<proteinExistence type="predicted"/>
<dbReference type="SUPFAM" id="SSF82171">
    <property type="entry name" value="DPP6 N-terminal domain-like"/>
    <property type="match status" value="1"/>
</dbReference>
<dbReference type="Gene3D" id="2.120.10.30">
    <property type="entry name" value="TolB, C-terminal domain"/>
    <property type="match status" value="2"/>
</dbReference>
<evidence type="ECO:0000313" key="3">
    <source>
        <dbReference type="EMBL" id="BAU89089.1"/>
    </source>
</evidence>
<dbReference type="OrthoDB" id="7314239at2"/>
<dbReference type="InterPro" id="IPR011659">
    <property type="entry name" value="WD40"/>
</dbReference>
<dbReference type="RefSeq" id="WP_096483561.1">
    <property type="nucleotide sequence ID" value="NZ_AP014809.1"/>
</dbReference>
<dbReference type="InterPro" id="IPR011042">
    <property type="entry name" value="6-blade_b-propeller_TolB-like"/>
</dbReference>
<dbReference type="InterPro" id="IPR028992">
    <property type="entry name" value="Hedgehog/Intein_dom"/>
</dbReference>
<evidence type="ECO:0000313" key="4">
    <source>
        <dbReference type="Proteomes" id="UP000218288"/>
    </source>
</evidence>
<feature type="domain" description="Hedgehog/Intein (Hint)" evidence="2">
    <location>
        <begin position="403"/>
        <end position="536"/>
    </location>
</feature>
<evidence type="ECO:0000259" key="2">
    <source>
        <dbReference type="Pfam" id="PF13403"/>
    </source>
</evidence>
<dbReference type="SUPFAM" id="SSF51294">
    <property type="entry name" value="Hedgehog/intein (Hint) domain"/>
    <property type="match status" value="1"/>
</dbReference>
<sequence length="605" mass="61011">MAITRASTDFEGNQADRGNGTPSLSGDGTLVAFASNATNLRVPSGVSGVVVKNLVSGEFVLASSDTRGVSLAGNSFAPSLAADGSAVAFGTNGSEITDNPNIQIAIKNLSNGDISVVSAAADGTQGNGNSGANPSISGDGRLVAFSSLATNLVANDTNATLDIFVKNVATGAITRASTAADGTQGNGGSNVASLSTDGSRVAFQSDASNLVAGDTNGTSDIFVKNLATGAIVNASTAANGTQGNGASTSASLSRDGTLVAFTSDASNLVLGDTNGRADVFVKNLTTGAITRVSTGTDGIQGNAESGNARISADGTKVTFTSRAGNLVPGDTNIVSDVFVKDLTTGALTRVSVSAAGTQANLASDGSSPSLSADGSRVAFASGASNLVPGDTNNAFDVFVSDVICFATGTRIRTARGEVAVEDLRVGDRAVTVGGKQRPIRWIGSRTLDGRGSALPFSQQPVRIRAGAFGGGLPVRDLSLSPGHPVLVGEHLVPVMCLVNGTSIARMPASSVTYWHVELDAHDILLAEGLPAESYLDLGSKPWFAGSDAPLHDPDFVATEAAGRCRPVALEGSVVEAERRRLDAVFAAELAHSCAWAEAGLPWIVA</sequence>
<dbReference type="Proteomes" id="UP000218288">
    <property type="component" value="Chromosome"/>
</dbReference>
<evidence type="ECO:0000256" key="1">
    <source>
        <dbReference type="SAM" id="MobiDB-lite"/>
    </source>
</evidence>
<dbReference type="EMBL" id="AP014809">
    <property type="protein sequence ID" value="BAU89089.1"/>
    <property type="molecule type" value="Genomic_DNA"/>
</dbReference>
<reference evidence="3 4" key="1">
    <citation type="journal article" date="2016" name="Genome Announc.">
        <title>Complete Genome Sequence of Methylobacterium populi P-1M, Isolated from Pink-Pigmented Household Biofilm.</title>
        <authorList>
            <person name="Morohoshi T."/>
            <person name="Ikeda T."/>
        </authorList>
    </citation>
    <scope>NUCLEOTIDE SEQUENCE [LARGE SCALE GENOMIC DNA]</scope>
    <source>
        <strain evidence="3 4">P-1M</strain>
    </source>
</reference>
<dbReference type="Gene3D" id="2.170.16.10">
    <property type="entry name" value="Hedgehog/Intein (Hint) domain"/>
    <property type="match status" value="1"/>
</dbReference>
<name>A0A161JK71_9HYPH</name>